<protein>
    <submittedName>
        <fullName evidence="2">Uncharacterized protein</fullName>
    </submittedName>
</protein>
<dbReference type="KEGG" id="kak:Kalk_10000"/>
<keyword evidence="1" id="KW-0472">Membrane</keyword>
<evidence type="ECO:0000313" key="2">
    <source>
        <dbReference type="EMBL" id="AUM12728.1"/>
    </source>
</evidence>
<reference evidence="3" key="1">
    <citation type="submission" date="2017-08" db="EMBL/GenBank/DDBJ databases">
        <title>Direct submision.</title>
        <authorList>
            <person name="Kim S.-J."/>
            <person name="Rhee S.-K."/>
        </authorList>
    </citation>
    <scope>NUCLEOTIDE SEQUENCE [LARGE SCALE GENOMIC DNA]</scope>
    <source>
        <strain evidence="3">GI5</strain>
    </source>
</reference>
<dbReference type="EMBL" id="CP022684">
    <property type="protein sequence ID" value="AUM12728.1"/>
    <property type="molecule type" value="Genomic_DNA"/>
</dbReference>
<keyword evidence="1" id="KW-1133">Transmembrane helix</keyword>
<evidence type="ECO:0000313" key="3">
    <source>
        <dbReference type="Proteomes" id="UP000235116"/>
    </source>
</evidence>
<dbReference type="AlphaFoldDB" id="A0A2K9LK62"/>
<accession>A0A2K9LK62</accession>
<gene>
    <name evidence="2" type="ORF">Kalk_10000</name>
</gene>
<keyword evidence="3" id="KW-1185">Reference proteome</keyword>
<sequence length="63" mass="7297">MKTFRKVFFSVDKDEKVDLLNRAVITSALRAFILILINAFYMLTPKINVVILISGTRHHHDKP</sequence>
<feature type="transmembrane region" description="Helical" evidence="1">
    <location>
        <begin position="20"/>
        <end position="43"/>
    </location>
</feature>
<organism evidence="2 3">
    <name type="scientific">Ketobacter alkanivorans</name>
    <dbReference type="NCBI Taxonomy" id="1917421"/>
    <lineage>
        <taxon>Bacteria</taxon>
        <taxon>Pseudomonadati</taxon>
        <taxon>Pseudomonadota</taxon>
        <taxon>Gammaproteobacteria</taxon>
        <taxon>Pseudomonadales</taxon>
        <taxon>Ketobacteraceae</taxon>
        <taxon>Ketobacter</taxon>
    </lineage>
</organism>
<name>A0A2K9LK62_9GAMM</name>
<keyword evidence="1" id="KW-0812">Transmembrane</keyword>
<proteinExistence type="predicted"/>
<evidence type="ECO:0000256" key="1">
    <source>
        <dbReference type="SAM" id="Phobius"/>
    </source>
</evidence>
<dbReference type="Proteomes" id="UP000235116">
    <property type="component" value="Chromosome"/>
</dbReference>